<keyword evidence="2" id="KW-0677">Repeat</keyword>
<dbReference type="InterPro" id="IPR035466">
    <property type="entry name" value="GlmS/AgaS_SIS"/>
</dbReference>
<dbReference type="CDD" id="cd05009">
    <property type="entry name" value="SIS_GlmS_GlmD_2"/>
    <property type="match status" value="1"/>
</dbReference>
<dbReference type="InterPro" id="IPR046348">
    <property type="entry name" value="SIS_dom_sf"/>
</dbReference>
<dbReference type="EMBL" id="JFKE01000004">
    <property type="protein sequence ID" value="KAJ55344.1"/>
    <property type="molecule type" value="Genomic_DNA"/>
</dbReference>
<keyword evidence="1" id="KW-0032">Aminotransferase</keyword>
<feature type="domain" description="SIS" evidence="4">
    <location>
        <begin position="33"/>
        <end position="181"/>
    </location>
</feature>
<protein>
    <recommendedName>
        <fullName evidence="4">SIS domain-containing protein</fullName>
    </recommendedName>
</protein>
<comment type="caution">
    <text evidence="5">The sequence shown here is derived from an EMBL/GenBank/DDBJ whole genome shotgun (WGS) entry which is preliminary data.</text>
</comment>
<evidence type="ECO:0000256" key="1">
    <source>
        <dbReference type="ARBA" id="ARBA00022576"/>
    </source>
</evidence>
<dbReference type="PROSITE" id="PS51464">
    <property type="entry name" value="SIS"/>
    <property type="match status" value="2"/>
</dbReference>
<evidence type="ECO:0000256" key="2">
    <source>
        <dbReference type="ARBA" id="ARBA00022737"/>
    </source>
</evidence>
<organism evidence="5 6">
    <name type="scientific">Actibacterium mucosum KCTC 23349</name>
    <dbReference type="NCBI Taxonomy" id="1454373"/>
    <lineage>
        <taxon>Bacteria</taxon>
        <taxon>Pseudomonadati</taxon>
        <taxon>Pseudomonadota</taxon>
        <taxon>Alphaproteobacteria</taxon>
        <taxon>Rhodobacterales</taxon>
        <taxon>Roseobacteraceae</taxon>
        <taxon>Actibacterium</taxon>
    </lineage>
</organism>
<dbReference type="AlphaFoldDB" id="A0A037ZIB0"/>
<gene>
    <name evidence="5" type="ORF">ACMU_11655</name>
</gene>
<keyword evidence="1" id="KW-0808">Transferase</keyword>
<evidence type="ECO:0000256" key="3">
    <source>
        <dbReference type="SAM" id="MobiDB-lite"/>
    </source>
</evidence>
<dbReference type="Gene3D" id="3.40.50.10490">
    <property type="entry name" value="Glucose-6-phosphate isomerase like protein, domain 1"/>
    <property type="match status" value="2"/>
</dbReference>
<dbReference type="CDD" id="cd05008">
    <property type="entry name" value="SIS_GlmS_GlmD_1"/>
    <property type="match status" value="1"/>
</dbReference>
<evidence type="ECO:0000313" key="5">
    <source>
        <dbReference type="EMBL" id="KAJ55344.1"/>
    </source>
</evidence>
<name>A0A037ZIB0_9RHOB</name>
<evidence type="ECO:0000313" key="6">
    <source>
        <dbReference type="Proteomes" id="UP000026249"/>
    </source>
</evidence>
<feature type="domain" description="SIS" evidence="4">
    <location>
        <begin position="197"/>
        <end position="311"/>
    </location>
</feature>
<proteinExistence type="predicted"/>
<dbReference type="InterPro" id="IPR001347">
    <property type="entry name" value="SIS_dom"/>
</dbReference>
<dbReference type="STRING" id="1454373.ACMU_11655"/>
<keyword evidence="6" id="KW-1185">Reference proteome</keyword>
<dbReference type="SUPFAM" id="SSF53697">
    <property type="entry name" value="SIS domain"/>
    <property type="match status" value="1"/>
</dbReference>
<accession>A0A037ZIB0</accession>
<evidence type="ECO:0000259" key="4">
    <source>
        <dbReference type="PROSITE" id="PS51464"/>
    </source>
</evidence>
<dbReference type="GO" id="GO:1901135">
    <property type="term" value="P:carbohydrate derivative metabolic process"/>
    <property type="evidence" value="ECO:0007669"/>
    <property type="project" value="InterPro"/>
</dbReference>
<dbReference type="PANTHER" id="PTHR10937">
    <property type="entry name" value="GLUCOSAMINE--FRUCTOSE-6-PHOSPHATE AMINOTRANSFERASE, ISOMERIZING"/>
    <property type="match status" value="1"/>
</dbReference>
<dbReference type="PANTHER" id="PTHR10937:SF8">
    <property type="entry name" value="AMINOTRANSFERASE-RELATED"/>
    <property type="match status" value="1"/>
</dbReference>
<reference evidence="5 6" key="1">
    <citation type="submission" date="2014-03" db="EMBL/GenBank/DDBJ databases">
        <title>Draft Genome Sequence of Actibacterium mucosum KCTC 23349, a Marine Alphaproteobacterium with Complex Ionic Requirements Isolated from Mediterranean Seawater at Malvarrosa Beach, Valencia, Spain.</title>
        <authorList>
            <person name="Arahal D.R."/>
            <person name="Shao Z."/>
            <person name="Lai Q."/>
            <person name="Pujalte M.J."/>
        </authorList>
    </citation>
    <scope>NUCLEOTIDE SEQUENCE [LARGE SCALE GENOMIC DNA]</scope>
    <source>
        <strain evidence="5 6">KCTC 23349</strain>
    </source>
</reference>
<feature type="region of interest" description="Disordered" evidence="3">
    <location>
        <begin position="307"/>
        <end position="326"/>
    </location>
</feature>
<dbReference type="Pfam" id="PF01380">
    <property type="entry name" value="SIS"/>
    <property type="match status" value="2"/>
</dbReference>
<sequence length="326" mass="33671">MQLTTLMRAEIGEIPEAAARLSAPDVQEEFRAIAARWTERNPAAFVTIARGSSDHAATYLKYVIEILSGRPVASVGPSVVSRFGASPQGGAVQAIAISQSGRSQDLGAATKGFASGGAPVLVLTNAPDSPLAQVGTDVLHVRAGPEKAVAATKSYVNSVLAGLWVIGHWARDAELLKALAGLPARLQAQMSRPDAALADMLSTAGRAFVVGRGPVLGIAQEVALKMLEVCGVHASGYSSAEVWHGPAAVIGPDMPVIALSPSDDAAEKARALGATVVEIGPHDGSHPMLAGLEQLVVAYLALEQAARNRGRNPDAPPNLKKETVTL</sequence>
<dbReference type="GO" id="GO:0097367">
    <property type="term" value="F:carbohydrate derivative binding"/>
    <property type="evidence" value="ECO:0007669"/>
    <property type="project" value="InterPro"/>
</dbReference>
<dbReference type="InterPro" id="IPR035490">
    <property type="entry name" value="GlmS/FrlB_SIS"/>
</dbReference>
<dbReference type="GO" id="GO:0008483">
    <property type="term" value="F:transaminase activity"/>
    <property type="evidence" value="ECO:0007669"/>
    <property type="project" value="UniProtKB-KW"/>
</dbReference>
<dbReference type="Proteomes" id="UP000026249">
    <property type="component" value="Unassembled WGS sequence"/>
</dbReference>